<protein>
    <submittedName>
        <fullName evidence="1">Uncharacterized protein</fullName>
    </submittedName>
</protein>
<evidence type="ECO:0000313" key="2">
    <source>
        <dbReference type="Proteomes" id="UP000031271"/>
    </source>
</evidence>
<sequence length="67" mass="7616">MGCDVAQIHPRVENLADITEAWVPERDVAKPERRKTKCLCTFGQRDLIQHARCVTLESLQGKEQPKA</sequence>
<organism evidence="1 2">
    <name type="scientific">Stutzerimonas balearica DSM 6083</name>
    <dbReference type="NCBI Taxonomy" id="1123016"/>
    <lineage>
        <taxon>Bacteria</taxon>
        <taxon>Pseudomonadati</taxon>
        <taxon>Pseudomonadota</taxon>
        <taxon>Gammaproteobacteria</taxon>
        <taxon>Pseudomonadales</taxon>
        <taxon>Pseudomonadaceae</taxon>
        <taxon>Stutzerimonas</taxon>
    </lineage>
</organism>
<dbReference type="EMBL" id="CP007511">
    <property type="protein sequence ID" value="AJE17381.1"/>
    <property type="molecule type" value="Genomic_DNA"/>
</dbReference>
<dbReference type="KEGG" id="pbm:CL52_10535"/>
<dbReference type="Proteomes" id="UP000031271">
    <property type="component" value="Chromosome"/>
</dbReference>
<dbReference type="AlphaFoldDB" id="A0A8D3Y513"/>
<reference evidence="2" key="1">
    <citation type="submission" date="2014-03" db="EMBL/GenBank/DDBJ databases">
        <title>Complete genome of Pseudomonas balearica DSM 6083T, a sewage water isolate from an enrichment with 2-methylnaphthalene.</title>
        <authorList>
            <person name="Salva-Serra F."/>
            <person name="Jaen-Luchoro D."/>
            <person name="Busquets A."/>
            <person name="Pena A."/>
            <person name="Gomila M."/>
            <person name="Bosch R."/>
            <person name="Nogales B."/>
            <person name="Garcia-Valdes E."/>
            <person name="Lalucat J."/>
            <person name="Bennasar A."/>
        </authorList>
    </citation>
    <scope>NUCLEOTIDE SEQUENCE [LARGE SCALE GENOMIC DNA]</scope>
    <source>
        <strain evidence="2">DSM 6083</strain>
    </source>
</reference>
<reference evidence="1 2" key="2">
    <citation type="journal article" name="Genome Announc.">
        <title>Complete Genome Sequence of Pseudomonas balearica DSM 6083T.</title>
        <authorList>
            <person name="Bennasar-Figueras A."/>
            <person name="Salva-Serra F."/>
            <person name="Jaen-Luchoro D."/>
            <person name="Segui C."/>
            <person name="Aliaga F."/>
            <person name="Busquets A."/>
            <person name="Gomila M."/>
            <person name="Moore E.R."/>
            <person name="Lalucat J."/>
        </authorList>
    </citation>
    <scope>NUCLEOTIDE SEQUENCE [LARGE SCALE GENOMIC DNA]</scope>
    <source>
        <strain evidence="2">DSM 6083</strain>
    </source>
</reference>
<evidence type="ECO:0000313" key="1">
    <source>
        <dbReference type="EMBL" id="AJE17381.1"/>
    </source>
</evidence>
<name>A0A8D3Y513_9GAMM</name>
<proteinExistence type="predicted"/>
<accession>A0A8D3Y513</accession>
<gene>
    <name evidence="1" type="ORF">CL52_10535</name>
</gene>